<evidence type="ECO:0000256" key="8">
    <source>
        <dbReference type="ARBA" id="ARBA00022842"/>
    </source>
</evidence>
<evidence type="ECO:0000256" key="10">
    <source>
        <dbReference type="ARBA" id="ARBA00023052"/>
    </source>
</evidence>
<dbReference type="Pfam" id="PF13292">
    <property type="entry name" value="DXP_synthase_N"/>
    <property type="match status" value="2"/>
</dbReference>
<dbReference type="CDD" id="cd02007">
    <property type="entry name" value="TPP_DXS"/>
    <property type="match status" value="1"/>
</dbReference>
<dbReference type="InterPro" id="IPR005475">
    <property type="entry name" value="Transketolase-like_Pyr-bd"/>
</dbReference>
<dbReference type="InterPro" id="IPR009014">
    <property type="entry name" value="Transketo_C/PFOR_II"/>
</dbReference>
<evidence type="ECO:0000256" key="5">
    <source>
        <dbReference type="ARBA" id="ARBA00013150"/>
    </source>
</evidence>
<keyword evidence="11" id="KW-0414">Isoprene biosynthesis</keyword>
<organism evidence="13 14">
    <name type="scientific">Candidatus Enterococcus moelleringii</name>
    <dbReference type="NCBI Taxonomy" id="2815325"/>
    <lineage>
        <taxon>Bacteria</taxon>
        <taxon>Bacillati</taxon>
        <taxon>Bacillota</taxon>
        <taxon>Bacilli</taxon>
        <taxon>Lactobacillales</taxon>
        <taxon>Enterococcaceae</taxon>
        <taxon>Enterococcus</taxon>
    </lineage>
</organism>
<dbReference type="NCBIfam" id="NF008968">
    <property type="entry name" value="PRK12315.1"/>
    <property type="match status" value="1"/>
</dbReference>
<comment type="subunit">
    <text evidence="4">Homodimer.</text>
</comment>
<dbReference type="NCBIfam" id="NF003933">
    <property type="entry name" value="PRK05444.2-2"/>
    <property type="match status" value="1"/>
</dbReference>
<evidence type="ECO:0000313" key="13">
    <source>
        <dbReference type="EMBL" id="MBO1308654.1"/>
    </source>
</evidence>
<dbReference type="RefSeq" id="WP_207675645.1">
    <property type="nucleotide sequence ID" value="NZ_JAFREM010000040.1"/>
</dbReference>
<gene>
    <name evidence="13" type="ORF">JZO70_20945</name>
</gene>
<keyword evidence="10" id="KW-0786">Thiamine pyrophosphate</keyword>
<dbReference type="SMART" id="SM00861">
    <property type="entry name" value="Transket_pyr"/>
    <property type="match status" value="1"/>
</dbReference>
<keyword evidence="14" id="KW-1185">Reference proteome</keyword>
<dbReference type="PANTHER" id="PTHR43322:SF1">
    <property type="entry name" value="1-DEOXY-D-XYLULOSE-5-PHOSPHATE SYNTHASE"/>
    <property type="match status" value="1"/>
</dbReference>
<name>A0ABS3LG89_9ENTE</name>
<dbReference type="Gene3D" id="3.40.50.920">
    <property type="match status" value="1"/>
</dbReference>
<dbReference type="CDD" id="cd07033">
    <property type="entry name" value="TPP_PYR_DXS_TK_like"/>
    <property type="match status" value="1"/>
</dbReference>
<dbReference type="InterPro" id="IPR033248">
    <property type="entry name" value="Transketolase_C"/>
</dbReference>
<dbReference type="SUPFAM" id="SSF52518">
    <property type="entry name" value="Thiamin diphosphate-binding fold (THDP-binding)"/>
    <property type="match status" value="2"/>
</dbReference>
<sequence>MFLEKIKSPKEVKELSGQELQVLVDEARAALLEKVSQYGGHNGPNLGVVEMTVAMHYVFDSPKDKFIFDVSHQSYIHKMLTGRGQAFTDPDHYEDVSGYTNPQESEHDLFTIGHTSTSLSLANGVAKARDLKAEDYNVVAVIGDGSLSGGLAYEGLNNIIEVGTNTIVIVNDNDQSIAENHGGIYKNLKNLRDSNGQAEDNFFKSLGFEYHYLEEGNNVEQLIGLFESVKDADHPVLLHIHTIKGFGFKYAEENREDFHAGGPFSLETGEYLSSGPAVPTYTSATADLLIDKMANDPKVVVVNGGTPMILFSQEQRKALGKQYVDVGIAEEHAMTMTAGLAKNGAKPIWAVFSTFMQRSYDQISHDLALNHLPGTILVFMASVNGMNDESHLGIFDIPMLSHIPNLVYLAPTNKEEYLAMLDWSIEQSDHPVAIRVPMGELKETGVADTTDYSQRYKNEVTQKGAKAAIIGVGNFYQLALEVAEELSTKHGIKATLINPKFISGLDQELLDSLENNHDLVVTLEDGVLEGGYGQTVASYLGDKDVKVINYGVDKLFHDRYDAPELLSQSGMSVDKIVQRILANVDVSLADQLAII</sequence>
<comment type="caution">
    <text evidence="13">The sequence shown here is derived from an EMBL/GenBank/DDBJ whole genome shotgun (WGS) entry which is preliminary data.</text>
</comment>
<evidence type="ECO:0000256" key="4">
    <source>
        <dbReference type="ARBA" id="ARBA00011738"/>
    </source>
</evidence>
<keyword evidence="8" id="KW-0460">Magnesium</keyword>
<dbReference type="Pfam" id="PF02780">
    <property type="entry name" value="Transketolase_C"/>
    <property type="match status" value="1"/>
</dbReference>
<dbReference type="EMBL" id="JAFREM010000040">
    <property type="protein sequence ID" value="MBO1308654.1"/>
    <property type="molecule type" value="Genomic_DNA"/>
</dbReference>
<protein>
    <recommendedName>
        <fullName evidence="5">1-deoxy-D-xylulose-5-phosphate synthase</fullName>
        <ecNumber evidence="5">2.2.1.7</ecNumber>
    </recommendedName>
</protein>
<dbReference type="PANTHER" id="PTHR43322">
    <property type="entry name" value="1-D-DEOXYXYLULOSE 5-PHOSPHATE SYNTHASE-RELATED"/>
    <property type="match status" value="1"/>
</dbReference>
<dbReference type="EC" id="2.2.1.7" evidence="5"/>
<keyword evidence="9" id="KW-0784">Thiamine biosynthesis</keyword>
<evidence type="ECO:0000256" key="1">
    <source>
        <dbReference type="ARBA" id="ARBA00001946"/>
    </source>
</evidence>
<evidence type="ECO:0000313" key="14">
    <source>
        <dbReference type="Proteomes" id="UP000664601"/>
    </source>
</evidence>
<evidence type="ECO:0000256" key="6">
    <source>
        <dbReference type="ARBA" id="ARBA00022679"/>
    </source>
</evidence>
<evidence type="ECO:0000256" key="7">
    <source>
        <dbReference type="ARBA" id="ARBA00022723"/>
    </source>
</evidence>
<dbReference type="Gene3D" id="3.40.50.970">
    <property type="match status" value="2"/>
</dbReference>
<evidence type="ECO:0000259" key="12">
    <source>
        <dbReference type="SMART" id="SM00861"/>
    </source>
</evidence>
<evidence type="ECO:0000256" key="11">
    <source>
        <dbReference type="ARBA" id="ARBA00023229"/>
    </source>
</evidence>
<dbReference type="Pfam" id="PF02779">
    <property type="entry name" value="Transket_pyr"/>
    <property type="match status" value="1"/>
</dbReference>
<keyword evidence="7" id="KW-0479">Metal-binding</keyword>
<keyword evidence="6 13" id="KW-0808">Transferase</keyword>
<reference evidence="13 14" key="1">
    <citation type="submission" date="2021-03" db="EMBL/GenBank/DDBJ databases">
        <title>Enterococcal diversity collection.</title>
        <authorList>
            <person name="Gilmore M.S."/>
            <person name="Schwartzman J."/>
            <person name="Van Tyne D."/>
            <person name="Martin M."/>
            <person name="Earl A.M."/>
            <person name="Manson A.L."/>
            <person name="Straub T."/>
            <person name="Salamzade R."/>
            <person name="Saavedra J."/>
            <person name="Lebreton F."/>
            <person name="Prichula J."/>
            <person name="Schaufler K."/>
            <person name="Gaca A."/>
            <person name="Sgardioli B."/>
            <person name="Wagenaar J."/>
            <person name="Strong T."/>
        </authorList>
    </citation>
    <scope>NUCLEOTIDE SEQUENCE [LARGE SCALE GENOMIC DNA]</scope>
    <source>
        <strain evidence="13 14">669A</strain>
    </source>
</reference>
<accession>A0ABS3LG89</accession>
<proteinExistence type="inferred from homology"/>
<comment type="similarity">
    <text evidence="3">Belongs to the transketolase family. DXPS subfamily.</text>
</comment>
<dbReference type="GO" id="GO:0008661">
    <property type="term" value="F:1-deoxy-D-xylulose-5-phosphate synthase activity"/>
    <property type="evidence" value="ECO:0007669"/>
    <property type="project" value="UniProtKB-EC"/>
</dbReference>
<dbReference type="InterPro" id="IPR005477">
    <property type="entry name" value="Dxylulose-5-P_synthase"/>
</dbReference>
<dbReference type="InterPro" id="IPR029061">
    <property type="entry name" value="THDP-binding"/>
</dbReference>
<feature type="domain" description="Transketolase-like pyrimidine-binding" evidence="12">
    <location>
        <begin position="279"/>
        <end position="443"/>
    </location>
</feature>
<dbReference type="Proteomes" id="UP000664601">
    <property type="component" value="Unassembled WGS sequence"/>
</dbReference>
<evidence type="ECO:0000256" key="2">
    <source>
        <dbReference type="ARBA" id="ARBA00004980"/>
    </source>
</evidence>
<dbReference type="SUPFAM" id="SSF52922">
    <property type="entry name" value="TK C-terminal domain-like"/>
    <property type="match status" value="1"/>
</dbReference>
<evidence type="ECO:0000256" key="9">
    <source>
        <dbReference type="ARBA" id="ARBA00022977"/>
    </source>
</evidence>
<comment type="cofactor">
    <cofactor evidence="1">
        <name>Mg(2+)</name>
        <dbReference type="ChEBI" id="CHEBI:18420"/>
    </cofactor>
</comment>
<evidence type="ECO:0000256" key="3">
    <source>
        <dbReference type="ARBA" id="ARBA00011081"/>
    </source>
</evidence>
<comment type="pathway">
    <text evidence="2">Metabolic intermediate biosynthesis; 1-deoxy-D-xylulose 5-phosphate biosynthesis; 1-deoxy-D-xylulose 5-phosphate from D-glyceraldehyde 3-phosphate and pyruvate: step 1/1.</text>
</comment>